<dbReference type="PIRSF" id="PIRSF006779">
    <property type="entry name" value="UCP006779"/>
    <property type="match status" value="1"/>
</dbReference>
<proteinExistence type="inferred from homology"/>
<dbReference type="Pfam" id="PF01887">
    <property type="entry name" value="SAM_HAT_N"/>
    <property type="match status" value="1"/>
</dbReference>
<dbReference type="Gene3D" id="3.40.50.10790">
    <property type="entry name" value="S-adenosyl-l-methionine hydroxide adenosyltransferase, N-terminal"/>
    <property type="match status" value="1"/>
</dbReference>
<comment type="caution">
    <text evidence="5">The sequence shown here is derived from an EMBL/GenBank/DDBJ whole genome shotgun (WGS) entry which is preliminary data.</text>
</comment>
<dbReference type="InterPro" id="IPR023227">
    <property type="entry name" value="SAM_OH_AdoTrfase_C_sf"/>
</dbReference>
<dbReference type="Gene3D" id="2.40.30.90">
    <property type="entry name" value="Bacterial fluorinating enzyme like"/>
    <property type="match status" value="1"/>
</dbReference>
<reference evidence="5 6" key="1">
    <citation type="submission" date="2019-05" db="EMBL/GenBank/DDBJ databases">
        <title>Draft genome sequence of Nonomuraea turkmeniaca DSM 43926.</title>
        <authorList>
            <person name="Saricaoglu S."/>
            <person name="Isik K."/>
        </authorList>
    </citation>
    <scope>NUCLEOTIDE SEQUENCE [LARGE SCALE GENOMIC DNA]</scope>
    <source>
        <strain evidence="5 6">DSM 43926</strain>
    </source>
</reference>
<keyword evidence="6" id="KW-1185">Reference proteome</keyword>
<name>A0A5S4EXX3_9ACTN</name>
<feature type="domain" description="S-adenosyl-l-methionine hydroxide adenosyltransferase C-terminal" evidence="4">
    <location>
        <begin position="221"/>
        <end position="309"/>
    </location>
</feature>
<dbReference type="SUPFAM" id="SSF102522">
    <property type="entry name" value="Bacterial fluorinating enzyme, N-terminal domain"/>
    <property type="match status" value="1"/>
</dbReference>
<sequence>MVSSSKGACDDLVTRTRPVANRNVLSGAVHGGLRDVQSPNVTSVITLLTDYGLEDGYVAACHGVIAGIAPQARVIDVCHLIPSGDVRRGAAVLAQTIPYLPVGIHIGAVDPGTGGARRAVAIEAGDRVFIGPDNGLLSWAVHASGGARAAYALSNEEHFLRPVSPTFHGRDVFAPVAGRLCRAPASSGGLRLADLGPEVPVSRLVTLPEPTSLLREGSVEGEVVSVDRYGNTQLSIAAGDLQALGVQVGDTLGVWLGRRQLALPYRETYAAVPPGELVAFADSAGLIAIAVNSGDAAQRLGLPPGAHVRLSPTP</sequence>
<accession>A0A5S4EXX3</accession>
<evidence type="ECO:0000313" key="6">
    <source>
        <dbReference type="Proteomes" id="UP000309128"/>
    </source>
</evidence>
<protein>
    <submittedName>
        <fullName evidence="5">SAM-dependent chlorinase/fluorinase</fullName>
    </submittedName>
</protein>
<organism evidence="5 6">
    <name type="scientific">Nonomuraea turkmeniaca</name>
    <dbReference type="NCBI Taxonomy" id="103838"/>
    <lineage>
        <taxon>Bacteria</taxon>
        <taxon>Bacillati</taxon>
        <taxon>Actinomycetota</taxon>
        <taxon>Actinomycetes</taxon>
        <taxon>Streptosporangiales</taxon>
        <taxon>Streptosporangiaceae</taxon>
        <taxon>Nonomuraea</taxon>
    </lineage>
</organism>
<dbReference type="InterPro" id="IPR023228">
    <property type="entry name" value="SAM_OH_AdoTrfase_N_sf"/>
</dbReference>
<dbReference type="InterPro" id="IPR002747">
    <property type="entry name" value="SAM_OH_AdoTrfase"/>
</dbReference>
<dbReference type="PANTHER" id="PTHR35092:SF1">
    <property type="entry name" value="CHLORINASE MJ1651"/>
    <property type="match status" value="1"/>
</dbReference>
<gene>
    <name evidence="5" type="ORF">ETD86_47330</name>
</gene>
<evidence type="ECO:0000256" key="2">
    <source>
        <dbReference type="ARBA" id="ARBA00024035"/>
    </source>
</evidence>
<evidence type="ECO:0000256" key="1">
    <source>
        <dbReference type="ARBA" id="ARBA00022691"/>
    </source>
</evidence>
<dbReference type="OrthoDB" id="9792195at2"/>
<dbReference type="EMBL" id="VCKY01000286">
    <property type="protein sequence ID" value="TMR08531.1"/>
    <property type="molecule type" value="Genomic_DNA"/>
</dbReference>
<dbReference type="AlphaFoldDB" id="A0A5S4EXX3"/>
<feature type="domain" description="S-adenosyl-l-methionine hydroxide adenosyltransferase N-terminal" evidence="3">
    <location>
        <begin position="45"/>
        <end position="182"/>
    </location>
</feature>
<dbReference type="Proteomes" id="UP000309128">
    <property type="component" value="Unassembled WGS sequence"/>
</dbReference>
<dbReference type="Pfam" id="PF20257">
    <property type="entry name" value="SAM_HAT_C"/>
    <property type="match status" value="1"/>
</dbReference>
<evidence type="ECO:0000259" key="4">
    <source>
        <dbReference type="Pfam" id="PF20257"/>
    </source>
</evidence>
<evidence type="ECO:0000259" key="3">
    <source>
        <dbReference type="Pfam" id="PF01887"/>
    </source>
</evidence>
<dbReference type="SUPFAM" id="SSF101852">
    <property type="entry name" value="Bacterial fluorinating enzyme, C-terminal domain"/>
    <property type="match status" value="1"/>
</dbReference>
<dbReference type="PANTHER" id="PTHR35092">
    <property type="entry name" value="CHLORINASE MJ1651"/>
    <property type="match status" value="1"/>
</dbReference>
<evidence type="ECO:0000313" key="5">
    <source>
        <dbReference type="EMBL" id="TMR08531.1"/>
    </source>
</evidence>
<comment type="similarity">
    <text evidence="2">Belongs to the SAM hydrolase / SAM-dependent halogenase family.</text>
</comment>
<dbReference type="InterPro" id="IPR046469">
    <property type="entry name" value="SAM_HAT_N"/>
</dbReference>
<keyword evidence="1" id="KW-0949">S-adenosyl-L-methionine</keyword>
<dbReference type="InterPro" id="IPR046470">
    <property type="entry name" value="SAM_HAT_C"/>
</dbReference>